<comment type="caution">
    <text evidence="2">The sequence shown here is derived from an EMBL/GenBank/DDBJ whole genome shotgun (WGS) entry which is preliminary data.</text>
</comment>
<sequence>MWTREQIKERAKRILKLNYWKAFLVSLVISVVTGDSYGKAEKNVNKFTDDYAIFDNTIFEGLVNWTGKLLVFLASIAIILLILRVVVGYMLEVGGRKFFIKAAEGETNMGYLGYCFKEGSYFGVLVTMLLRSIYTFLWTLLLVIPGIVKTYAYSMVPYILADNPSIGAERAIQLSNKMTDGEKWDMFVLDLSFIGWYIVGALALGIGVLFVNPYVDATKAELYLDLRKKAIENGSTSYKELNIVSCGNNI</sequence>
<name>A0A0D1BUZ5_CLOBO</name>
<accession>A0A0D1BUZ5</accession>
<dbReference type="AlphaFoldDB" id="A0A0D1BUZ5"/>
<protein>
    <recommendedName>
        <fullName evidence="4">DUF975 family protein</fullName>
    </recommendedName>
</protein>
<evidence type="ECO:0000256" key="1">
    <source>
        <dbReference type="SAM" id="Phobius"/>
    </source>
</evidence>
<dbReference type="PATRIC" id="fig|1379739.3.peg.1988"/>
<dbReference type="OrthoDB" id="9784844at2"/>
<keyword evidence="1" id="KW-1133">Transmembrane helix</keyword>
<keyword evidence="1" id="KW-0472">Membrane</keyword>
<dbReference type="Proteomes" id="UP000032250">
    <property type="component" value="Unassembled WGS sequence"/>
</dbReference>
<dbReference type="HOGENOM" id="CLU_045673_0_0_9"/>
<dbReference type="RefSeq" id="WP_003486353.1">
    <property type="nucleotide sequence ID" value="NZ_JXSU01000007.1"/>
</dbReference>
<feature type="transmembrane region" description="Helical" evidence="1">
    <location>
        <begin position="121"/>
        <end position="148"/>
    </location>
</feature>
<evidence type="ECO:0000313" key="2">
    <source>
        <dbReference type="EMBL" id="KIS23577.1"/>
    </source>
</evidence>
<evidence type="ECO:0000313" key="3">
    <source>
        <dbReference type="Proteomes" id="UP000032250"/>
    </source>
</evidence>
<dbReference type="PANTHER" id="PTHR40076">
    <property type="entry name" value="MEMBRANE PROTEIN-RELATED"/>
    <property type="match status" value="1"/>
</dbReference>
<evidence type="ECO:0008006" key="4">
    <source>
        <dbReference type="Google" id="ProtNLM"/>
    </source>
</evidence>
<keyword evidence="1" id="KW-0812">Transmembrane</keyword>
<feature type="transmembrane region" description="Helical" evidence="1">
    <location>
        <begin position="69"/>
        <end position="91"/>
    </location>
</feature>
<dbReference type="PANTHER" id="PTHR40076:SF1">
    <property type="entry name" value="MEMBRANE PROTEIN"/>
    <property type="match status" value="1"/>
</dbReference>
<dbReference type="InterPro" id="IPR010380">
    <property type="entry name" value="DUF975"/>
</dbReference>
<dbReference type="EMBL" id="JXSU01000007">
    <property type="protein sequence ID" value="KIS23577.1"/>
    <property type="molecule type" value="Genomic_DNA"/>
</dbReference>
<proteinExistence type="predicted"/>
<organism evidence="2 3">
    <name type="scientific">Clostridium botulinum B2 450</name>
    <dbReference type="NCBI Taxonomy" id="1379739"/>
    <lineage>
        <taxon>Bacteria</taxon>
        <taxon>Bacillati</taxon>
        <taxon>Bacillota</taxon>
        <taxon>Clostridia</taxon>
        <taxon>Eubacteriales</taxon>
        <taxon>Clostridiaceae</taxon>
        <taxon>Clostridium</taxon>
    </lineage>
</organism>
<dbReference type="Pfam" id="PF06161">
    <property type="entry name" value="DUF975"/>
    <property type="match status" value="1"/>
</dbReference>
<gene>
    <name evidence="2" type="ORF">N495_08205</name>
</gene>
<feature type="transmembrane region" description="Helical" evidence="1">
    <location>
        <begin position="194"/>
        <end position="215"/>
    </location>
</feature>
<reference evidence="2 3" key="1">
    <citation type="submission" date="2014-06" db="EMBL/GenBank/DDBJ databases">
        <title>Genome characterization of distinct group I Clostridium botulinum lineages.</title>
        <authorList>
            <person name="Giordani F."/>
            <person name="Anselmo A."/>
            <person name="Fillo S."/>
            <person name="Palozzi A.M."/>
            <person name="Fortunato A."/>
            <person name="Gentile B."/>
            <person name="Ciammaruconi A."/>
            <person name="Anniballi F."/>
            <person name="De Medici D."/>
            <person name="Lista F."/>
        </authorList>
    </citation>
    <scope>NUCLEOTIDE SEQUENCE [LARGE SCALE GENOMIC DNA]</scope>
    <source>
        <strain evidence="2 3">B2 450</strain>
    </source>
</reference>